<dbReference type="GO" id="GO:0007165">
    <property type="term" value="P:signal transduction"/>
    <property type="evidence" value="ECO:0007669"/>
    <property type="project" value="TreeGrafter"/>
</dbReference>
<comment type="cofactor">
    <cofactor evidence="1 5">
        <name>Mg(2+)</name>
        <dbReference type="ChEBI" id="CHEBI:18420"/>
    </cofactor>
</comment>
<feature type="binding site" evidence="5">
    <location>
        <position position="81"/>
    </location>
    <ligand>
        <name>Mg(2+)</name>
        <dbReference type="ChEBI" id="CHEBI:18420"/>
        <label>1</label>
        <note>catalytic</note>
    </ligand>
</feature>
<sequence>MLDVAIDAAKKGGDLAYRYFKTQPKVTFKPDNSPVTKADIEVEKLIRKIITKNFPDHGIIGEELPPVNPKARYQWIIDPIDGTKRFSIGHPYWSILIAVLENFKPVVGISFFPATNELFQARKGDGSYRNGKKLQVSKTSKLEEAFLITGALSHFSKINKEKQLLRLIKSCRSSGGDGYSVGHNFLLKGKVDICMETGNLYDFVAPAFIVKEAGGRYSDFSGNENLNSGTCLLTNGLLHDQVISLLNS</sequence>
<protein>
    <recommendedName>
        <fullName evidence="8">Histidinol-phosphatase</fullName>
    </recommendedName>
</protein>
<organism evidence="6 7">
    <name type="scientific">Candidatus Curtissbacteria bacterium RIFCSPHIGHO2_02_FULL_42_15</name>
    <dbReference type="NCBI Taxonomy" id="1797716"/>
    <lineage>
        <taxon>Bacteria</taxon>
        <taxon>Candidatus Curtissiibacteriota</taxon>
    </lineage>
</organism>
<keyword evidence="4 5" id="KW-0460">Magnesium</keyword>
<dbReference type="PANTHER" id="PTHR20854">
    <property type="entry name" value="INOSITOL MONOPHOSPHATASE"/>
    <property type="match status" value="1"/>
</dbReference>
<gene>
    <name evidence="6" type="ORF">A3D07_01065</name>
</gene>
<reference evidence="6 7" key="1">
    <citation type="journal article" date="2016" name="Nat. Commun.">
        <title>Thousands of microbial genomes shed light on interconnected biogeochemical processes in an aquifer system.</title>
        <authorList>
            <person name="Anantharaman K."/>
            <person name="Brown C.T."/>
            <person name="Hug L.A."/>
            <person name="Sharon I."/>
            <person name="Castelle C.J."/>
            <person name="Probst A.J."/>
            <person name="Thomas B.C."/>
            <person name="Singh A."/>
            <person name="Wilkins M.J."/>
            <person name="Karaoz U."/>
            <person name="Brodie E.L."/>
            <person name="Williams K.H."/>
            <person name="Hubbard S.S."/>
            <person name="Banfield J.F."/>
        </authorList>
    </citation>
    <scope>NUCLEOTIDE SEQUENCE [LARGE SCALE GENOMIC DNA]</scope>
</reference>
<dbReference type="Gene3D" id="3.40.190.80">
    <property type="match status" value="1"/>
</dbReference>
<keyword evidence="3" id="KW-0378">Hydrolase</keyword>
<dbReference type="GO" id="GO:0046872">
    <property type="term" value="F:metal ion binding"/>
    <property type="evidence" value="ECO:0007669"/>
    <property type="project" value="UniProtKB-KW"/>
</dbReference>
<keyword evidence="2 5" id="KW-0479">Metal-binding</keyword>
<evidence type="ECO:0000256" key="2">
    <source>
        <dbReference type="ARBA" id="ARBA00022723"/>
    </source>
</evidence>
<evidence type="ECO:0000313" key="7">
    <source>
        <dbReference type="Proteomes" id="UP000177124"/>
    </source>
</evidence>
<dbReference type="EMBL" id="MFBF01000041">
    <property type="protein sequence ID" value="OGD90550.1"/>
    <property type="molecule type" value="Genomic_DNA"/>
</dbReference>
<evidence type="ECO:0000256" key="4">
    <source>
        <dbReference type="ARBA" id="ARBA00022842"/>
    </source>
</evidence>
<dbReference type="PROSITE" id="PS00629">
    <property type="entry name" value="IMP_1"/>
    <property type="match status" value="1"/>
</dbReference>
<dbReference type="STRING" id="1797716.A3D07_01065"/>
<dbReference type="InterPro" id="IPR020583">
    <property type="entry name" value="Inositol_monoP_metal-BS"/>
</dbReference>
<dbReference type="GO" id="GO:0006020">
    <property type="term" value="P:inositol metabolic process"/>
    <property type="evidence" value="ECO:0007669"/>
    <property type="project" value="TreeGrafter"/>
</dbReference>
<dbReference type="InterPro" id="IPR000760">
    <property type="entry name" value="Inositol_monophosphatase-like"/>
</dbReference>
<dbReference type="AlphaFoldDB" id="A0A1F5GFD0"/>
<evidence type="ECO:0008006" key="8">
    <source>
        <dbReference type="Google" id="ProtNLM"/>
    </source>
</evidence>
<feature type="binding site" evidence="5">
    <location>
        <position position="80"/>
    </location>
    <ligand>
        <name>Mg(2+)</name>
        <dbReference type="ChEBI" id="CHEBI:18420"/>
        <label>1</label>
        <note>catalytic</note>
    </ligand>
</feature>
<feature type="binding site" evidence="5">
    <location>
        <position position="202"/>
    </location>
    <ligand>
        <name>Mg(2+)</name>
        <dbReference type="ChEBI" id="CHEBI:18420"/>
        <label>1</label>
        <note>catalytic</note>
    </ligand>
</feature>
<dbReference type="GO" id="GO:0008934">
    <property type="term" value="F:inositol monophosphate 1-phosphatase activity"/>
    <property type="evidence" value="ECO:0007669"/>
    <property type="project" value="TreeGrafter"/>
</dbReference>
<name>A0A1F5GFD0_9BACT</name>
<dbReference type="Pfam" id="PF00459">
    <property type="entry name" value="Inositol_P"/>
    <property type="match status" value="1"/>
</dbReference>
<evidence type="ECO:0000256" key="1">
    <source>
        <dbReference type="ARBA" id="ARBA00001946"/>
    </source>
</evidence>
<feature type="binding site" evidence="5">
    <location>
        <position position="78"/>
    </location>
    <ligand>
        <name>Mg(2+)</name>
        <dbReference type="ChEBI" id="CHEBI:18420"/>
        <label>1</label>
        <note>catalytic</note>
    </ligand>
</feature>
<evidence type="ECO:0000256" key="5">
    <source>
        <dbReference type="PIRSR" id="PIRSR600760-2"/>
    </source>
</evidence>
<comment type="caution">
    <text evidence="6">The sequence shown here is derived from an EMBL/GenBank/DDBJ whole genome shotgun (WGS) entry which is preliminary data.</text>
</comment>
<dbReference type="Proteomes" id="UP000177124">
    <property type="component" value="Unassembled WGS sequence"/>
</dbReference>
<dbReference type="FunFam" id="3.30.540.10:FF:000003">
    <property type="entry name" value="Inositol-1-monophosphatase"/>
    <property type="match status" value="1"/>
</dbReference>
<feature type="binding site" evidence="5">
    <location>
        <position position="62"/>
    </location>
    <ligand>
        <name>Mg(2+)</name>
        <dbReference type="ChEBI" id="CHEBI:18420"/>
        <label>1</label>
        <note>catalytic</note>
    </ligand>
</feature>
<accession>A0A1F5GFD0</accession>
<evidence type="ECO:0000256" key="3">
    <source>
        <dbReference type="ARBA" id="ARBA00022801"/>
    </source>
</evidence>
<dbReference type="Gene3D" id="3.30.540.10">
    <property type="entry name" value="Fructose-1,6-Bisphosphatase, subunit A, domain 1"/>
    <property type="match status" value="1"/>
</dbReference>
<evidence type="ECO:0000313" key="6">
    <source>
        <dbReference type="EMBL" id="OGD90550.1"/>
    </source>
</evidence>
<proteinExistence type="predicted"/>
<dbReference type="PANTHER" id="PTHR20854:SF4">
    <property type="entry name" value="INOSITOL-1-MONOPHOSPHATASE-RELATED"/>
    <property type="match status" value="1"/>
</dbReference>
<dbReference type="SUPFAM" id="SSF56655">
    <property type="entry name" value="Carbohydrate phosphatase"/>
    <property type="match status" value="1"/>
</dbReference>
<dbReference type="PRINTS" id="PR00377">
    <property type="entry name" value="IMPHPHTASES"/>
</dbReference>